<gene>
    <name evidence="1" type="ORF">TorRG33x02_319880</name>
</gene>
<organism evidence="1 2">
    <name type="scientific">Trema orientale</name>
    <name type="common">Charcoal tree</name>
    <name type="synonym">Celtis orientalis</name>
    <dbReference type="NCBI Taxonomy" id="63057"/>
    <lineage>
        <taxon>Eukaryota</taxon>
        <taxon>Viridiplantae</taxon>
        <taxon>Streptophyta</taxon>
        <taxon>Embryophyta</taxon>
        <taxon>Tracheophyta</taxon>
        <taxon>Spermatophyta</taxon>
        <taxon>Magnoliopsida</taxon>
        <taxon>eudicotyledons</taxon>
        <taxon>Gunneridae</taxon>
        <taxon>Pentapetalae</taxon>
        <taxon>rosids</taxon>
        <taxon>fabids</taxon>
        <taxon>Rosales</taxon>
        <taxon>Cannabaceae</taxon>
        <taxon>Trema</taxon>
    </lineage>
</organism>
<name>A0A2P5BIK1_TREOI</name>
<protein>
    <submittedName>
        <fullName evidence="1">Uncharacterized protein</fullName>
    </submittedName>
</protein>
<dbReference type="Proteomes" id="UP000237000">
    <property type="component" value="Unassembled WGS sequence"/>
</dbReference>
<dbReference type="EMBL" id="JXTC01000514">
    <property type="protein sequence ID" value="PON48610.1"/>
    <property type="molecule type" value="Genomic_DNA"/>
</dbReference>
<proteinExistence type="predicted"/>
<reference evidence="2" key="1">
    <citation type="submission" date="2016-06" db="EMBL/GenBank/DDBJ databases">
        <title>Parallel loss of symbiosis genes in relatives of nitrogen-fixing non-legume Parasponia.</title>
        <authorList>
            <person name="Van Velzen R."/>
            <person name="Holmer R."/>
            <person name="Bu F."/>
            <person name="Rutten L."/>
            <person name="Van Zeijl A."/>
            <person name="Liu W."/>
            <person name="Santuari L."/>
            <person name="Cao Q."/>
            <person name="Sharma T."/>
            <person name="Shen D."/>
            <person name="Roswanjaya Y."/>
            <person name="Wardhani T."/>
            <person name="Kalhor M.S."/>
            <person name="Jansen J."/>
            <person name="Van den Hoogen J."/>
            <person name="Gungor B."/>
            <person name="Hartog M."/>
            <person name="Hontelez J."/>
            <person name="Verver J."/>
            <person name="Yang W.-C."/>
            <person name="Schijlen E."/>
            <person name="Repin R."/>
            <person name="Schilthuizen M."/>
            <person name="Schranz E."/>
            <person name="Heidstra R."/>
            <person name="Miyata K."/>
            <person name="Fedorova E."/>
            <person name="Kohlen W."/>
            <person name="Bisseling T."/>
            <person name="Smit S."/>
            <person name="Geurts R."/>
        </authorList>
    </citation>
    <scope>NUCLEOTIDE SEQUENCE [LARGE SCALE GENOMIC DNA]</scope>
    <source>
        <strain evidence="2">cv. RG33-2</strain>
    </source>
</reference>
<keyword evidence="2" id="KW-1185">Reference proteome</keyword>
<dbReference type="AlphaFoldDB" id="A0A2P5BIK1"/>
<comment type="caution">
    <text evidence="1">The sequence shown here is derived from an EMBL/GenBank/DDBJ whole genome shotgun (WGS) entry which is preliminary data.</text>
</comment>
<evidence type="ECO:0000313" key="2">
    <source>
        <dbReference type="Proteomes" id="UP000237000"/>
    </source>
</evidence>
<sequence length="36" mass="3934">MTVIAVESAVLVLDPPCTFSFNRRRSSVQDSILGSH</sequence>
<dbReference type="OrthoDB" id="10433608at2759"/>
<accession>A0A2P5BIK1</accession>
<dbReference type="InParanoid" id="A0A2P5BIK1"/>
<evidence type="ECO:0000313" key="1">
    <source>
        <dbReference type="EMBL" id="PON48610.1"/>
    </source>
</evidence>